<reference evidence="3 4" key="2">
    <citation type="journal article" date="2014" name="J. Gen. Appl. Microbiol.">
        <title>The early diverging ascomycetous budding yeast Saitoella complicata has three histone deacetylases belonging to the Clr6, Hos2, and Rpd3 lineages.</title>
        <authorList>
            <person name="Nishida H."/>
            <person name="Matsumoto T."/>
            <person name="Kondo S."/>
            <person name="Hamamoto M."/>
            <person name="Yoshikawa H."/>
        </authorList>
    </citation>
    <scope>NUCLEOTIDE SEQUENCE [LARGE SCALE GENOMIC DNA]</scope>
    <source>
        <strain evidence="3 4">NRRL Y-17804</strain>
    </source>
</reference>
<feature type="region of interest" description="Disordered" evidence="1">
    <location>
        <begin position="20"/>
        <end position="42"/>
    </location>
</feature>
<feature type="compositionally biased region" description="Low complexity" evidence="1">
    <location>
        <begin position="265"/>
        <end position="281"/>
    </location>
</feature>
<evidence type="ECO:0000313" key="3">
    <source>
        <dbReference type="EMBL" id="GAO48822.1"/>
    </source>
</evidence>
<feature type="transmembrane region" description="Helical" evidence="2">
    <location>
        <begin position="464"/>
        <end position="481"/>
    </location>
</feature>
<feature type="transmembrane region" description="Helical" evidence="2">
    <location>
        <begin position="369"/>
        <end position="387"/>
    </location>
</feature>
<protein>
    <submittedName>
        <fullName evidence="3">Uncharacterized protein</fullName>
    </submittedName>
</protein>
<gene>
    <name evidence="3" type="ORF">G7K_2991-t1</name>
</gene>
<comment type="caution">
    <text evidence="3">The sequence shown here is derived from an EMBL/GenBank/DDBJ whole genome shotgun (WGS) entry which is preliminary data.</text>
</comment>
<evidence type="ECO:0000256" key="2">
    <source>
        <dbReference type="SAM" id="Phobius"/>
    </source>
</evidence>
<feature type="transmembrane region" description="Helical" evidence="2">
    <location>
        <begin position="399"/>
        <end position="419"/>
    </location>
</feature>
<organism evidence="3 4">
    <name type="scientific">Saitoella complicata (strain BCRC 22490 / CBS 7301 / JCM 7358 / NBRC 10748 / NRRL Y-17804)</name>
    <dbReference type="NCBI Taxonomy" id="698492"/>
    <lineage>
        <taxon>Eukaryota</taxon>
        <taxon>Fungi</taxon>
        <taxon>Dikarya</taxon>
        <taxon>Ascomycota</taxon>
        <taxon>Taphrinomycotina</taxon>
        <taxon>Taphrinomycotina incertae sedis</taxon>
        <taxon>Saitoella</taxon>
    </lineage>
</organism>
<evidence type="ECO:0000313" key="4">
    <source>
        <dbReference type="Proteomes" id="UP000033140"/>
    </source>
</evidence>
<feature type="region of interest" description="Disordered" evidence="1">
    <location>
        <begin position="263"/>
        <end position="315"/>
    </location>
</feature>
<accession>A0A0E9NG21</accession>
<dbReference type="AlphaFoldDB" id="A0A0E9NG21"/>
<evidence type="ECO:0000256" key="1">
    <source>
        <dbReference type="SAM" id="MobiDB-lite"/>
    </source>
</evidence>
<sequence length="502" mass="56661">MQATLFDCGSQPVAAITTTKQLKRPHTPHDKHRRPIKGPHIPTSIATCTYPRAFQSPVAMTTLETPTYTSLRIPRPSVAHRPASPSPSYSYIDASTYQHGHRRTASTPGHVHLLHHARSRLLQAASSAEPRLHRLLAHGRLLDKVIVHINEQAAERERDWFENVVRDAESPTRTQATVTYASKVPSYFDDLEPKFARAESSRTPTPVVVQDEDDWDDDSDDEGQAWVEDISAPTTPTEELSPPLSPIAQEHDHDEAFQNMAPLTRTPSHSSSNFRSPRSVPNTYLTVPTDYRDDELSPTPPLVSPSLSSDGEDEYYYDGEEERDGQMVEFDFAGLGVPMREIAVQSRKERGVGREVEVDVEEIKGVEEYTYKSWVVCFEVFCIWLGLRLGLGYVRRHGCFLHIFYLFFLVLDLLYFTRYCAGGVSSFVLQLAGYGMIIDLVCMPTSVFSWSIRYRYNFHMVGPAFAYATTFITSVLIWFTVHTPVSVLIPRHPCHASNNAQS</sequence>
<proteinExistence type="predicted"/>
<dbReference type="Proteomes" id="UP000033140">
    <property type="component" value="Unassembled WGS sequence"/>
</dbReference>
<keyword evidence="2" id="KW-0472">Membrane</keyword>
<feature type="region of interest" description="Disordered" evidence="1">
    <location>
        <begin position="195"/>
        <end position="222"/>
    </location>
</feature>
<reference evidence="3 4" key="1">
    <citation type="journal article" date="2011" name="J. Gen. Appl. Microbiol.">
        <title>Draft genome sequencing of the enigmatic yeast Saitoella complicata.</title>
        <authorList>
            <person name="Nishida H."/>
            <person name="Hamamoto M."/>
            <person name="Sugiyama J."/>
        </authorList>
    </citation>
    <scope>NUCLEOTIDE SEQUENCE [LARGE SCALE GENOMIC DNA]</scope>
    <source>
        <strain evidence="3 4">NRRL Y-17804</strain>
    </source>
</reference>
<name>A0A0E9NG21_SAICN</name>
<dbReference type="EMBL" id="BACD03000017">
    <property type="protein sequence ID" value="GAO48822.1"/>
    <property type="molecule type" value="Genomic_DNA"/>
</dbReference>
<feature type="compositionally biased region" description="Acidic residues" evidence="1">
    <location>
        <begin position="210"/>
        <end position="222"/>
    </location>
</feature>
<reference evidence="3 4" key="3">
    <citation type="journal article" date="2015" name="Genome Announc.">
        <title>Draft Genome Sequence of the Archiascomycetous Yeast Saitoella complicata.</title>
        <authorList>
            <person name="Yamauchi K."/>
            <person name="Kondo S."/>
            <person name="Hamamoto M."/>
            <person name="Takahashi Y."/>
            <person name="Ogura Y."/>
            <person name="Hayashi T."/>
            <person name="Nishida H."/>
        </authorList>
    </citation>
    <scope>NUCLEOTIDE SEQUENCE [LARGE SCALE GENOMIC DNA]</scope>
    <source>
        <strain evidence="3 4">NRRL Y-17804</strain>
    </source>
</reference>
<keyword evidence="4" id="KW-1185">Reference proteome</keyword>
<feature type="transmembrane region" description="Helical" evidence="2">
    <location>
        <begin position="431"/>
        <end position="452"/>
    </location>
</feature>
<keyword evidence="2" id="KW-0812">Transmembrane</keyword>
<feature type="compositionally biased region" description="Basic residues" evidence="1">
    <location>
        <begin position="21"/>
        <end position="37"/>
    </location>
</feature>
<dbReference type="STRING" id="698492.A0A0E9NG21"/>
<keyword evidence="2" id="KW-1133">Transmembrane helix</keyword>